<comment type="caution">
    <text evidence="8">The sequence shown here is derived from an EMBL/GenBank/DDBJ whole genome shotgun (WGS) entry which is preliminary data.</text>
</comment>
<comment type="similarity">
    <text evidence="2">Belongs to the oxygen-dependent FAD-linked oxidoreductase family.</text>
</comment>
<dbReference type="Gene3D" id="3.30.465.10">
    <property type="match status" value="1"/>
</dbReference>
<name>A0ABN9W925_9DINO</name>
<dbReference type="Proteomes" id="UP001189429">
    <property type="component" value="Unassembled WGS sequence"/>
</dbReference>
<keyword evidence="3" id="KW-0285">Flavoprotein</keyword>
<dbReference type="InterPro" id="IPR050416">
    <property type="entry name" value="FAD-linked_Oxidoreductase"/>
</dbReference>
<proteinExistence type="inferred from homology"/>
<evidence type="ECO:0000256" key="1">
    <source>
        <dbReference type="ARBA" id="ARBA00001974"/>
    </source>
</evidence>
<evidence type="ECO:0000259" key="7">
    <source>
        <dbReference type="PROSITE" id="PS51387"/>
    </source>
</evidence>
<evidence type="ECO:0000313" key="8">
    <source>
        <dbReference type="EMBL" id="CAK0881167.1"/>
    </source>
</evidence>
<dbReference type="InterPro" id="IPR006094">
    <property type="entry name" value="Oxid_FAD_bind_N"/>
</dbReference>
<evidence type="ECO:0000256" key="2">
    <source>
        <dbReference type="ARBA" id="ARBA00005466"/>
    </source>
</evidence>
<dbReference type="InterPro" id="IPR016166">
    <property type="entry name" value="FAD-bd_PCMH"/>
</dbReference>
<keyword evidence="4" id="KW-0274">FAD</keyword>
<dbReference type="InterPro" id="IPR016169">
    <property type="entry name" value="FAD-bd_PCMH_sub2"/>
</dbReference>
<reference evidence="8" key="1">
    <citation type="submission" date="2023-10" db="EMBL/GenBank/DDBJ databases">
        <authorList>
            <person name="Chen Y."/>
            <person name="Shah S."/>
            <person name="Dougan E. K."/>
            <person name="Thang M."/>
            <person name="Chan C."/>
        </authorList>
    </citation>
    <scope>NUCLEOTIDE SEQUENCE [LARGE SCALE GENOMIC DNA]</scope>
</reference>
<gene>
    <name evidence="8" type="ORF">PCOR1329_LOCUS64098</name>
</gene>
<dbReference type="PROSITE" id="PS51387">
    <property type="entry name" value="FAD_PCMH"/>
    <property type="match status" value="1"/>
</dbReference>
<dbReference type="PANTHER" id="PTHR42973">
    <property type="entry name" value="BINDING OXIDOREDUCTASE, PUTATIVE (AFU_ORTHOLOGUE AFUA_1G17690)-RELATED"/>
    <property type="match status" value="1"/>
</dbReference>
<accession>A0ABN9W925</accession>
<evidence type="ECO:0000256" key="5">
    <source>
        <dbReference type="ARBA" id="ARBA00023002"/>
    </source>
</evidence>
<keyword evidence="9" id="KW-1185">Reference proteome</keyword>
<comment type="cofactor">
    <cofactor evidence="1">
        <name>FAD</name>
        <dbReference type="ChEBI" id="CHEBI:57692"/>
    </cofactor>
</comment>
<dbReference type="EMBL" id="CAUYUJ010018161">
    <property type="protein sequence ID" value="CAK0881167.1"/>
    <property type="molecule type" value="Genomic_DNA"/>
</dbReference>
<feature type="domain" description="FAD-binding PCMH-type" evidence="7">
    <location>
        <begin position="92"/>
        <end position="269"/>
    </location>
</feature>
<sequence>MSVQTSLITVPMLQKVTILMGVFLFTCSGPTAAAMKLLDVHRLDARANTTQQTPACDGSGLSATVVRFGDANYDTARSQFATIGASSATADERIQPQMIIFCTVDSHVQEAVSLAEVCGFTISVRSGGHNYAAYSSCPASSPQCIQVDLSGMETFSLNQTTVPAEVTIGAGLTLEQVYASLAPHGLAVPGGICKTVGVGGHYQSSAAGYYGRAFGLGIDVVKSFRIVMADAQVHTVDNVSDPDLYWSVLGGGPGSWGVVLDYTLETFADADYPNFKTFTFLYPYSRAMLHALGSVYTSQSSDTLIDRDVLILFMVHPGILFGIPGSTDEHYIMVRFVWMGMDNGALTGSLYDAYVKPWEDIPHMTLAPVMSMPISVFPGAMATSWDLGPFRYHIHAFGMKSQPSTAFWDAIADEVDIRVAIPNLYFSWQINPAGGQMDRNAGKNAYVVRYVKNWVDDWVFFLGDALADVAEERIVAFREATEHFWEEDNVAHSWMTPDTLINNTHSGPADFAMNESWFARLQDVKTRVDPTDLFHMAVTIPPRASASAVGDPHLQNVHGERFDLLQPGRHTLLEIPRRAAAESVLLLVEAEARHDGSACADVYFRALNITGQWPEARAKGGLRFRAHDDTRRPSKWMNFAGVSLRVAHGHTTQGARYLNLYVKHLSKTGFAIGGLLGEDDHEMASTPLESCRRSTSLLSADTSAPAASTAEASLE</sequence>
<evidence type="ECO:0000313" key="9">
    <source>
        <dbReference type="Proteomes" id="UP001189429"/>
    </source>
</evidence>
<keyword evidence="5" id="KW-0560">Oxidoreductase</keyword>
<evidence type="ECO:0000256" key="3">
    <source>
        <dbReference type="ARBA" id="ARBA00022630"/>
    </source>
</evidence>
<dbReference type="Pfam" id="PF01565">
    <property type="entry name" value="FAD_binding_4"/>
    <property type="match status" value="1"/>
</dbReference>
<dbReference type="InterPro" id="IPR036318">
    <property type="entry name" value="FAD-bd_PCMH-like_sf"/>
</dbReference>
<dbReference type="PANTHER" id="PTHR42973:SF39">
    <property type="entry name" value="FAD-BINDING PCMH-TYPE DOMAIN-CONTAINING PROTEIN"/>
    <property type="match status" value="1"/>
</dbReference>
<dbReference type="Gene3D" id="3.40.462.20">
    <property type="match status" value="1"/>
</dbReference>
<protein>
    <recommendedName>
        <fullName evidence="7">FAD-binding PCMH-type domain-containing protein</fullName>
    </recommendedName>
</protein>
<organism evidence="8 9">
    <name type="scientific">Prorocentrum cordatum</name>
    <dbReference type="NCBI Taxonomy" id="2364126"/>
    <lineage>
        <taxon>Eukaryota</taxon>
        <taxon>Sar</taxon>
        <taxon>Alveolata</taxon>
        <taxon>Dinophyceae</taxon>
        <taxon>Prorocentrales</taxon>
        <taxon>Prorocentraceae</taxon>
        <taxon>Prorocentrum</taxon>
    </lineage>
</organism>
<evidence type="ECO:0000256" key="4">
    <source>
        <dbReference type="ARBA" id="ARBA00022827"/>
    </source>
</evidence>
<dbReference type="SUPFAM" id="SSF56176">
    <property type="entry name" value="FAD-binding/transporter-associated domain-like"/>
    <property type="match status" value="1"/>
</dbReference>
<evidence type="ECO:0000256" key="6">
    <source>
        <dbReference type="SAM" id="MobiDB-lite"/>
    </source>
</evidence>
<feature type="region of interest" description="Disordered" evidence="6">
    <location>
        <begin position="694"/>
        <end position="715"/>
    </location>
</feature>